<protein>
    <recommendedName>
        <fullName evidence="3">Protein GrpE</fullName>
    </recommendedName>
    <alternativeName>
        <fullName evidence="3">HSP-70 cofactor</fullName>
    </alternativeName>
</protein>
<feature type="compositionally biased region" description="Basic and acidic residues" evidence="5">
    <location>
        <begin position="1"/>
        <end position="15"/>
    </location>
</feature>
<keyword evidence="3" id="KW-0963">Cytoplasm</keyword>
<dbReference type="GO" id="GO:0051087">
    <property type="term" value="F:protein-folding chaperone binding"/>
    <property type="evidence" value="ECO:0007669"/>
    <property type="project" value="InterPro"/>
</dbReference>
<dbReference type="Gene3D" id="2.30.22.10">
    <property type="entry name" value="Head domain of nucleotide exchange factor GrpE"/>
    <property type="match status" value="1"/>
</dbReference>
<dbReference type="PANTHER" id="PTHR21237:SF23">
    <property type="entry name" value="GRPE PROTEIN HOMOLOG, MITOCHONDRIAL"/>
    <property type="match status" value="1"/>
</dbReference>
<evidence type="ECO:0000256" key="5">
    <source>
        <dbReference type="SAM" id="MobiDB-lite"/>
    </source>
</evidence>
<dbReference type="HAMAP" id="MF_01151">
    <property type="entry name" value="GrpE"/>
    <property type="match status" value="1"/>
</dbReference>
<accession>A0A7K3WSI2</accession>
<dbReference type="GO" id="GO:0042803">
    <property type="term" value="F:protein homodimerization activity"/>
    <property type="evidence" value="ECO:0007669"/>
    <property type="project" value="InterPro"/>
</dbReference>
<sequence>MSSKDHTEEMDEKATADNTQEATSHENENIQNEEANEDGMSDTSENDDALTELQKKYDTVNDKFLRLYSEFENFRRRTAKEKLEAFKTDGADIAKELLPILDDFDRAVASNENSEDPETLKEGFVLIHHKLLRILQNKGLKPMDSHEQPFDTEYHDAITNIPAPTEDLKGKVVDVAEKGYFYNDTILRHAKVIVGK</sequence>
<dbReference type="CDD" id="cd00446">
    <property type="entry name" value="GrpE"/>
    <property type="match status" value="1"/>
</dbReference>
<comment type="subcellular location">
    <subcellularLocation>
        <location evidence="3">Cytoplasm</location>
    </subcellularLocation>
</comment>
<dbReference type="GO" id="GO:0000774">
    <property type="term" value="F:adenyl-nucleotide exchange factor activity"/>
    <property type="evidence" value="ECO:0007669"/>
    <property type="project" value="InterPro"/>
</dbReference>
<comment type="similarity">
    <text evidence="1 3 4">Belongs to the GrpE family.</text>
</comment>
<name>A0A7K3WSI2_9FLAO</name>
<dbReference type="Pfam" id="PF01025">
    <property type="entry name" value="GrpE"/>
    <property type="match status" value="1"/>
</dbReference>
<evidence type="ECO:0000256" key="1">
    <source>
        <dbReference type="ARBA" id="ARBA00009054"/>
    </source>
</evidence>
<gene>
    <name evidence="3" type="primary">grpE</name>
    <name evidence="6" type="ORF">G3O08_11025</name>
</gene>
<dbReference type="SUPFAM" id="SSF51064">
    <property type="entry name" value="Head domain of nucleotide exchange factor GrpE"/>
    <property type="match status" value="1"/>
</dbReference>
<reference evidence="6 7" key="1">
    <citation type="submission" date="2020-02" db="EMBL/GenBank/DDBJ databases">
        <title>Out from the shadows clarifying the taxonomy of the family Cryomorphaceae and related taxa by utilizing the GTDB taxonomic framework.</title>
        <authorList>
            <person name="Bowman J.P."/>
        </authorList>
    </citation>
    <scope>NUCLEOTIDE SEQUENCE [LARGE SCALE GENOMIC DNA]</scope>
    <source>
        <strain evidence="6 7">QSSC 1-22</strain>
    </source>
</reference>
<comment type="function">
    <text evidence="3">Participates actively in the response to hyperosmotic and heat shock by preventing the aggregation of stress-denatured proteins, in association with DnaK and GrpE. It is the nucleotide exchange factor for DnaK and may function as a thermosensor. Unfolded proteins bind initially to DnaJ; upon interaction with the DnaJ-bound protein, DnaK hydrolyzes its bound ATP, resulting in the formation of a stable complex. GrpE releases ADP from DnaK; ATP binding to DnaK triggers the release of the substrate protein, thus completing the reaction cycle. Several rounds of ATP-dependent interactions between DnaJ, DnaK and GrpE are required for fully efficient folding.</text>
</comment>
<comment type="subunit">
    <text evidence="3">Homodimer.</text>
</comment>
<dbReference type="Gene3D" id="3.90.20.20">
    <property type="match status" value="1"/>
</dbReference>
<evidence type="ECO:0000256" key="2">
    <source>
        <dbReference type="ARBA" id="ARBA00023186"/>
    </source>
</evidence>
<dbReference type="Proteomes" id="UP000486602">
    <property type="component" value="Unassembled WGS sequence"/>
</dbReference>
<proteinExistence type="inferred from homology"/>
<comment type="caution">
    <text evidence="6">The sequence shown here is derived from an EMBL/GenBank/DDBJ whole genome shotgun (WGS) entry which is preliminary data.</text>
</comment>
<dbReference type="InterPro" id="IPR013805">
    <property type="entry name" value="GrpE_CC"/>
</dbReference>
<dbReference type="PRINTS" id="PR00773">
    <property type="entry name" value="GRPEPROTEIN"/>
</dbReference>
<organism evidence="6 7">
    <name type="scientific">Cryomorpha ignava</name>
    <dbReference type="NCBI Taxonomy" id="101383"/>
    <lineage>
        <taxon>Bacteria</taxon>
        <taxon>Pseudomonadati</taxon>
        <taxon>Bacteroidota</taxon>
        <taxon>Flavobacteriia</taxon>
        <taxon>Flavobacteriales</taxon>
        <taxon>Cryomorphaceae</taxon>
        <taxon>Cryomorpha</taxon>
    </lineage>
</organism>
<dbReference type="SUPFAM" id="SSF58014">
    <property type="entry name" value="Coiled-coil domain of nucleotide exchange factor GrpE"/>
    <property type="match status" value="1"/>
</dbReference>
<dbReference type="EMBL" id="JAAGVY010000019">
    <property type="protein sequence ID" value="NEN24031.1"/>
    <property type="molecule type" value="Genomic_DNA"/>
</dbReference>
<feature type="region of interest" description="Disordered" evidence="5">
    <location>
        <begin position="1"/>
        <end position="54"/>
    </location>
</feature>
<keyword evidence="2 3" id="KW-0143">Chaperone</keyword>
<evidence type="ECO:0000313" key="7">
    <source>
        <dbReference type="Proteomes" id="UP000486602"/>
    </source>
</evidence>
<evidence type="ECO:0000256" key="3">
    <source>
        <dbReference type="HAMAP-Rule" id="MF_01151"/>
    </source>
</evidence>
<dbReference type="GO" id="GO:0006457">
    <property type="term" value="P:protein folding"/>
    <property type="evidence" value="ECO:0007669"/>
    <property type="project" value="InterPro"/>
</dbReference>
<keyword evidence="3" id="KW-0346">Stress response</keyword>
<evidence type="ECO:0000256" key="4">
    <source>
        <dbReference type="RuleBase" id="RU004478"/>
    </source>
</evidence>
<dbReference type="GO" id="GO:0051082">
    <property type="term" value="F:unfolded protein binding"/>
    <property type="evidence" value="ECO:0007669"/>
    <property type="project" value="TreeGrafter"/>
</dbReference>
<feature type="compositionally biased region" description="Acidic residues" evidence="5">
    <location>
        <begin position="34"/>
        <end position="50"/>
    </location>
</feature>
<dbReference type="AlphaFoldDB" id="A0A7K3WSI2"/>
<dbReference type="RefSeq" id="WP_163285427.1">
    <property type="nucleotide sequence ID" value="NZ_JAAGVY010000019.1"/>
</dbReference>
<dbReference type="GO" id="GO:0005737">
    <property type="term" value="C:cytoplasm"/>
    <property type="evidence" value="ECO:0007669"/>
    <property type="project" value="UniProtKB-SubCell"/>
</dbReference>
<dbReference type="PANTHER" id="PTHR21237">
    <property type="entry name" value="GRPE PROTEIN"/>
    <property type="match status" value="1"/>
</dbReference>
<dbReference type="InterPro" id="IPR000740">
    <property type="entry name" value="GrpE"/>
</dbReference>
<evidence type="ECO:0000313" key="6">
    <source>
        <dbReference type="EMBL" id="NEN24031.1"/>
    </source>
</evidence>
<keyword evidence="7" id="KW-1185">Reference proteome</keyword>
<dbReference type="InterPro" id="IPR009012">
    <property type="entry name" value="GrpE_head"/>
</dbReference>